<proteinExistence type="predicted"/>
<feature type="compositionally biased region" description="Basic and acidic residues" evidence="3">
    <location>
        <begin position="348"/>
        <end position="363"/>
    </location>
</feature>
<feature type="compositionally biased region" description="Basic and acidic residues" evidence="3">
    <location>
        <begin position="1"/>
        <end position="18"/>
    </location>
</feature>
<feature type="region of interest" description="Disordered" evidence="3">
    <location>
        <begin position="312"/>
        <end position="366"/>
    </location>
</feature>
<dbReference type="InterPro" id="IPR011257">
    <property type="entry name" value="DNA_glycosylase"/>
</dbReference>
<feature type="region of interest" description="Disordered" evidence="3">
    <location>
        <begin position="135"/>
        <end position="169"/>
    </location>
</feature>
<evidence type="ECO:0000313" key="4">
    <source>
        <dbReference type="EMBL" id="ERM97268.1"/>
    </source>
</evidence>
<feature type="compositionally biased region" description="Basic residues" evidence="3">
    <location>
        <begin position="19"/>
        <end position="28"/>
    </location>
</feature>
<accession>W1NNK4</accession>
<feature type="compositionally biased region" description="Basic and acidic residues" evidence="3">
    <location>
        <begin position="29"/>
        <end position="49"/>
    </location>
</feature>
<evidence type="ECO:0000256" key="1">
    <source>
        <dbReference type="ARBA" id="ARBA00004123"/>
    </source>
</evidence>
<feature type="region of interest" description="Disordered" evidence="3">
    <location>
        <begin position="240"/>
        <end position="271"/>
    </location>
</feature>
<evidence type="ECO:0000313" key="5">
    <source>
        <dbReference type="Proteomes" id="UP000017836"/>
    </source>
</evidence>
<dbReference type="FunFam" id="1.10.340.30:FF:000007">
    <property type="entry name" value="Methyl-CpG-binding domain protein 4"/>
    <property type="match status" value="1"/>
</dbReference>
<dbReference type="GO" id="GO:0003824">
    <property type="term" value="F:catalytic activity"/>
    <property type="evidence" value="ECO:0007669"/>
    <property type="project" value="InterPro"/>
</dbReference>
<protein>
    <recommendedName>
        <fullName evidence="6">HhH-GPD domain-containing protein</fullName>
    </recommendedName>
</protein>
<dbReference type="HOGENOM" id="CLU_464111_0_0_1"/>
<dbReference type="eggNOG" id="ENOG502RY32">
    <property type="taxonomic scope" value="Eukaryota"/>
</dbReference>
<name>W1NNK4_AMBTC</name>
<evidence type="ECO:0008006" key="6">
    <source>
        <dbReference type="Google" id="ProtNLM"/>
    </source>
</evidence>
<comment type="subcellular location">
    <subcellularLocation>
        <location evidence="1">Nucleus</location>
    </subcellularLocation>
</comment>
<dbReference type="AlphaFoldDB" id="W1NNK4"/>
<dbReference type="KEGG" id="atr:18425223"/>
<dbReference type="EMBL" id="KI396540">
    <property type="protein sequence ID" value="ERM97268.1"/>
    <property type="molecule type" value="Genomic_DNA"/>
</dbReference>
<dbReference type="STRING" id="13333.W1NNK4"/>
<reference evidence="5" key="1">
    <citation type="journal article" date="2013" name="Science">
        <title>The Amborella genome and the evolution of flowering plants.</title>
        <authorList>
            <consortium name="Amborella Genome Project"/>
        </authorList>
    </citation>
    <scope>NUCLEOTIDE SEQUENCE [LARGE SCALE GENOMIC DNA]</scope>
</reference>
<feature type="region of interest" description="Disordered" evidence="3">
    <location>
        <begin position="1"/>
        <end position="52"/>
    </location>
</feature>
<feature type="compositionally biased region" description="Basic and acidic residues" evidence="3">
    <location>
        <begin position="135"/>
        <end position="166"/>
    </location>
</feature>
<dbReference type="Gramene" id="ERM97268">
    <property type="protein sequence ID" value="ERM97268"/>
    <property type="gene ID" value="AMTR_s00119p00121460"/>
</dbReference>
<keyword evidence="5" id="KW-1185">Reference proteome</keyword>
<feature type="compositionally biased region" description="Basic and acidic residues" evidence="3">
    <location>
        <begin position="253"/>
        <end position="268"/>
    </location>
</feature>
<gene>
    <name evidence="4" type="ORF">AMTR_s00119p00121460</name>
</gene>
<dbReference type="GO" id="GO:0006281">
    <property type="term" value="P:DNA repair"/>
    <property type="evidence" value="ECO:0007669"/>
    <property type="project" value="InterPro"/>
</dbReference>
<organism evidence="4 5">
    <name type="scientific">Amborella trichopoda</name>
    <dbReference type="NCBI Taxonomy" id="13333"/>
    <lineage>
        <taxon>Eukaryota</taxon>
        <taxon>Viridiplantae</taxon>
        <taxon>Streptophyta</taxon>
        <taxon>Embryophyta</taxon>
        <taxon>Tracheophyta</taxon>
        <taxon>Spermatophyta</taxon>
        <taxon>Magnoliopsida</taxon>
        <taxon>Amborellales</taxon>
        <taxon>Amborellaceae</taxon>
        <taxon>Amborella</taxon>
    </lineage>
</organism>
<dbReference type="PANTHER" id="PTHR15074">
    <property type="entry name" value="METHYL-CPG-BINDING PROTEIN"/>
    <property type="match status" value="1"/>
</dbReference>
<dbReference type="PANTHER" id="PTHR15074:SF0">
    <property type="entry name" value="METHYL-CPG-BINDING DOMAIN PROTEIN 4-LIKE PROTEIN"/>
    <property type="match status" value="1"/>
</dbReference>
<dbReference type="GO" id="GO:0003677">
    <property type="term" value="F:DNA binding"/>
    <property type="evidence" value="ECO:0000318"/>
    <property type="project" value="GO_Central"/>
</dbReference>
<evidence type="ECO:0000256" key="2">
    <source>
        <dbReference type="ARBA" id="ARBA00023242"/>
    </source>
</evidence>
<dbReference type="Proteomes" id="UP000017836">
    <property type="component" value="Unassembled WGS sequence"/>
</dbReference>
<dbReference type="InterPro" id="IPR045138">
    <property type="entry name" value="MeCP2/MBD4"/>
</dbReference>
<keyword evidence="2" id="KW-0539">Nucleus</keyword>
<dbReference type="Gene3D" id="1.10.340.30">
    <property type="entry name" value="Hypothetical protein, domain 2"/>
    <property type="match status" value="1"/>
</dbReference>
<dbReference type="SUPFAM" id="SSF48150">
    <property type="entry name" value="DNA-glycosylase"/>
    <property type="match status" value="1"/>
</dbReference>
<dbReference type="GO" id="GO:0005634">
    <property type="term" value="C:nucleus"/>
    <property type="evidence" value="ECO:0000318"/>
    <property type="project" value="GO_Central"/>
</dbReference>
<dbReference type="OrthoDB" id="10265068at2759"/>
<evidence type="ECO:0000256" key="3">
    <source>
        <dbReference type="SAM" id="MobiDB-lite"/>
    </source>
</evidence>
<sequence length="588" mass="67636">MKGRGSEKIRNLGEEVRPARVHRKRRKRDEKEIEERQRSEKGNDERERNGGVLLPSMRNSYILKENGVVVSRYFELKTKGSENKLSVFTAAEKAGCPVCPLYSEKQNPHLRLGEYCNMNMGKRVSSEVMIRSLGKEGKAAMRKRDERKIKERERSEKGNDETERNEGGLLPAKRKSYVLKENGVVVSPYFEPNIKHSEPKQKKSAVLQHLRQKEDCGVDMEKMASSKTKKKSSWKIGNLREEAKAARVPPNMRKRDGRDIKEKKRSETENDDGVMNDMVLLPLMSKSYIVKTNGVVVSSYFEPKKVDCSVDMEQRVSSQTKKKSSRKIGNLGKEVKAARVPPKMRKRDGRDIKAKKSSEKGNDDGVMNDKVLLPLMSKSYIVKTNGVVVSRYFEPKVKNSKPKQKKLAIKKSEQKQKKSVVLSRAEMLKEAYKRKSADNNWVPPPSPFGLMQEKYYNDPWKVLVICMFLNKTSGNQAREVLSDFLKLCPDAKATTEIATEEITRVTHSLGLQRKRAEILQRFSREYLDDHWTHVTQLYGIGKYAADAYAIFCTGMWKDVRPDDHKLNDYWGFLWELERASNEQVQDCL</sequence>